<evidence type="ECO:0000256" key="3">
    <source>
        <dbReference type="ARBA" id="ARBA00022763"/>
    </source>
</evidence>
<comment type="catalytic activity">
    <reaction evidence="1">
        <text>Hydrolysis of alkylated DNA, releasing 3-methyladenine, 3-methylguanine, 7-methylguanine and 7-methyladenine.</text>
        <dbReference type="EC" id="3.2.2.21"/>
    </reaction>
</comment>
<dbReference type="GO" id="GO:0006307">
    <property type="term" value="P:DNA alkylation repair"/>
    <property type="evidence" value="ECO:0007669"/>
    <property type="project" value="TreeGrafter"/>
</dbReference>
<name>A0A2U2N8J4_9GAMM</name>
<dbReference type="CDD" id="cd00056">
    <property type="entry name" value="ENDO3c"/>
    <property type="match status" value="1"/>
</dbReference>
<dbReference type="GO" id="GO:0006285">
    <property type="term" value="P:base-excision repair, AP site formation"/>
    <property type="evidence" value="ECO:0007669"/>
    <property type="project" value="TreeGrafter"/>
</dbReference>
<dbReference type="InterPro" id="IPR051912">
    <property type="entry name" value="Alkylbase_DNA_Glycosylase/TA"/>
</dbReference>
<evidence type="ECO:0000256" key="4">
    <source>
        <dbReference type="ARBA" id="ARBA00023204"/>
    </source>
</evidence>
<dbReference type="InterPro" id="IPR003265">
    <property type="entry name" value="HhH-GPD_domain"/>
</dbReference>
<keyword evidence="7" id="KW-1185">Reference proteome</keyword>
<sequence length="337" mass="35890">MGRASVTAGAYTVPPRRGLRSVPAADSPWAASAVPGRRRMTAVPAQPVTLTLPAPLDFAATLAPLRSHGDDGLDRWADGRLLRAATVAAGGVAYCARPRPEERRPVVEVHAQGPGAAAAPELVARAFAPTPGGWSELLARDPLLARLAGEFPGWRPLRQPDLFAALVRAISAQQVNLRWAATTRRRLAEAFGEPWVIGGETVYRLDPTTFAALDPARIRALQFTTRKAEYIVGVAAEIARGRLSLPALEVLDDTAVIERLAALRGIGRWTAEWILVRTLGRPRVVAGDLGVRKAVGLAYGSGDPPAEAEVRRLTAHWGPCAELAQGLLLQGLASDLL</sequence>
<accession>A0A2U2N8J4</accession>
<dbReference type="EC" id="3.2.2.21" evidence="2"/>
<dbReference type="InterPro" id="IPR011257">
    <property type="entry name" value="DNA_glycosylase"/>
</dbReference>
<evidence type="ECO:0000313" key="6">
    <source>
        <dbReference type="EMBL" id="PWG65408.1"/>
    </source>
</evidence>
<protein>
    <recommendedName>
        <fullName evidence="2">DNA-3-methyladenine glycosylase II</fullName>
        <ecNumber evidence="2">3.2.2.21</ecNumber>
    </recommendedName>
</protein>
<dbReference type="Gene3D" id="1.10.1670.10">
    <property type="entry name" value="Helix-hairpin-Helix base-excision DNA repair enzymes (C-terminal)"/>
    <property type="match status" value="1"/>
</dbReference>
<evidence type="ECO:0000259" key="5">
    <source>
        <dbReference type="SMART" id="SM00478"/>
    </source>
</evidence>
<dbReference type="PANTHER" id="PTHR43003">
    <property type="entry name" value="DNA-3-METHYLADENINE GLYCOSYLASE"/>
    <property type="match status" value="1"/>
</dbReference>
<keyword evidence="4" id="KW-0234">DNA repair</keyword>
<dbReference type="Proteomes" id="UP000245474">
    <property type="component" value="Unassembled WGS sequence"/>
</dbReference>
<dbReference type="EMBL" id="QFFI01000002">
    <property type="protein sequence ID" value="PWG65408.1"/>
    <property type="molecule type" value="Genomic_DNA"/>
</dbReference>
<organism evidence="6 7">
    <name type="scientific">Sediminicurvatus halobius</name>
    <dbReference type="NCBI Taxonomy" id="2182432"/>
    <lineage>
        <taxon>Bacteria</taxon>
        <taxon>Pseudomonadati</taxon>
        <taxon>Pseudomonadota</taxon>
        <taxon>Gammaproteobacteria</taxon>
        <taxon>Chromatiales</taxon>
        <taxon>Ectothiorhodospiraceae</taxon>
        <taxon>Sediminicurvatus</taxon>
    </lineage>
</organism>
<dbReference type="Gene3D" id="1.10.340.30">
    <property type="entry name" value="Hypothetical protein, domain 2"/>
    <property type="match status" value="1"/>
</dbReference>
<dbReference type="GO" id="GO:0008725">
    <property type="term" value="F:DNA-3-methyladenine glycosylase activity"/>
    <property type="evidence" value="ECO:0007669"/>
    <property type="project" value="TreeGrafter"/>
</dbReference>
<dbReference type="SUPFAM" id="SSF48150">
    <property type="entry name" value="DNA-glycosylase"/>
    <property type="match status" value="1"/>
</dbReference>
<reference evidence="6 7" key="1">
    <citation type="submission" date="2018-05" db="EMBL/GenBank/DDBJ databases">
        <title>Spiribacter halobius sp. nov., a moderately halophilic bacterium isolated from marine solar saltern.</title>
        <authorList>
            <person name="Zheng W.-S."/>
            <person name="Lu D.-C."/>
            <person name="Du Z.-J."/>
        </authorList>
    </citation>
    <scope>NUCLEOTIDE SEQUENCE [LARGE SCALE GENOMIC DNA]</scope>
    <source>
        <strain evidence="6 7">E85</strain>
    </source>
</reference>
<dbReference type="GO" id="GO:0043916">
    <property type="term" value="F:DNA-7-methylguanine glycosylase activity"/>
    <property type="evidence" value="ECO:0007669"/>
    <property type="project" value="TreeGrafter"/>
</dbReference>
<keyword evidence="3" id="KW-0227">DNA damage</keyword>
<feature type="domain" description="HhH-GPD" evidence="5">
    <location>
        <begin position="170"/>
        <end position="333"/>
    </location>
</feature>
<dbReference type="InterPro" id="IPR023170">
    <property type="entry name" value="HhH_base_excis_C"/>
</dbReference>
<comment type="caution">
    <text evidence="6">The sequence shown here is derived from an EMBL/GenBank/DDBJ whole genome shotgun (WGS) entry which is preliminary data.</text>
</comment>
<proteinExistence type="predicted"/>
<dbReference type="Pfam" id="PF00730">
    <property type="entry name" value="HhH-GPD"/>
    <property type="match status" value="1"/>
</dbReference>
<dbReference type="GO" id="GO:0032131">
    <property type="term" value="F:alkylated DNA binding"/>
    <property type="evidence" value="ECO:0007669"/>
    <property type="project" value="TreeGrafter"/>
</dbReference>
<evidence type="ECO:0000313" key="7">
    <source>
        <dbReference type="Proteomes" id="UP000245474"/>
    </source>
</evidence>
<dbReference type="PANTHER" id="PTHR43003:SF5">
    <property type="entry name" value="DNA-3-METHYLADENINE GLYCOSYLASE"/>
    <property type="match status" value="1"/>
</dbReference>
<dbReference type="GO" id="GO:0032993">
    <property type="term" value="C:protein-DNA complex"/>
    <property type="evidence" value="ECO:0007669"/>
    <property type="project" value="TreeGrafter"/>
</dbReference>
<evidence type="ECO:0000256" key="1">
    <source>
        <dbReference type="ARBA" id="ARBA00000086"/>
    </source>
</evidence>
<dbReference type="SMART" id="SM00478">
    <property type="entry name" value="ENDO3c"/>
    <property type="match status" value="1"/>
</dbReference>
<gene>
    <name evidence="6" type="ORF">DEM34_01300</name>
</gene>
<dbReference type="AlphaFoldDB" id="A0A2U2N8J4"/>
<evidence type="ECO:0000256" key="2">
    <source>
        <dbReference type="ARBA" id="ARBA00012000"/>
    </source>
</evidence>